<dbReference type="InterPro" id="IPR051468">
    <property type="entry name" value="Fungal_SecMetab_SDRs"/>
</dbReference>
<keyword evidence="2" id="KW-0560">Oxidoreductase</keyword>
<name>A0AAW1TKS7_9CHLO</name>
<evidence type="ECO:0000256" key="1">
    <source>
        <dbReference type="ARBA" id="ARBA00022857"/>
    </source>
</evidence>
<dbReference type="InterPro" id="IPR036291">
    <property type="entry name" value="NAD(P)-bd_dom_sf"/>
</dbReference>
<comment type="caution">
    <text evidence="3">The sequence shown here is derived from an EMBL/GenBank/DDBJ whole genome shotgun (WGS) entry which is preliminary data.</text>
</comment>
<dbReference type="GO" id="GO:0016491">
    <property type="term" value="F:oxidoreductase activity"/>
    <property type="evidence" value="ECO:0007669"/>
    <property type="project" value="UniProtKB-KW"/>
</dbReference>
<sequence length="440" mass="48855">MTQRIWVVTGASRGLGAEFVRQLLLDGANYVIATMRTLPTEETAPLKCLKSRYQSEKDDRLHLLLMNVTSQSSIEAAVAEIEKVKPEGIDYIINNAGVSGDWVPALDTATENYTNVLEVNVMGPFLVTKAFLPQLAKRQTRTVINLSSFMGSCKLIASLDSSNWFATGLLPYHCSKSALNMQTVVLANQLRSESFILIAINPGFVATDMGKEAVAVSKIATTERLDESVGGMLKVIQGLTTEDTGRFYDLIGDLRWQQGRSCRHFSLACLTRAERVWVVTGASRSTCTKSVTGDWVPALETTSADFDSVLNANVVGTFLVTQALLPLLQKKYREPGWQACIGCLNNCACQPTQQQKLDAHHDASRLCRYRSSMGLPNRIMDDFVTRMWPIRWGVSARSWLVVSAAKRPPRGSYSIPIYRHGNTHRDTRRSTCPEIWTLHC</sequence>
<proteinExistence type="predicted"/>
<keyword evidence="4" id="KW-1185">Reference proteome</keyword>
<dbReference type="InterPro" id="IPR002347">
    <property type="entry name" value="SDR_fam"/>
</dbReference>
<keyword evidence="1" id="KW-0521">NADP</keyword>
<dbReference type="SUPFAM" id="SSF51735">
    <property type="entry name" value="NAD(P)-binding Rossmann-fold domains"/>
    <property type="match status" value="2"/>
</dbReference>
<dbReference type="EMBL" id="JALJOV010000005">
    <property type="protein sequence ID" value="KAK9868942.1"/>
    <property type="molecule type" value="Genomic_DNA"/>
</dbReference>
<dbReference type="GO" id="GO:0005737">
    <property type="term" value="C:cytoplasm"/>
    <property type="evidence" value="ECO:0007669"/>
    <property type="project" value="TreeGrafter"/>
</dbReference>
<accession>A0AAW1TKS7</accession>
<dbReference type="Proteomes" id="UP001485043">
    <property type="component" value="Unassembled WGS sequence"/>
</dbReference>
<dbReference type="AlphaFoldDB" id="A0AAW1TKS7"/>
<dbReference type="Pfam" id="PF00106">
    <property type="entry name" value="adh_short"/>
    <property type="match status" value="1"/>
</dbReference>
<protein>
    <submittedName>
        <fullName evidence="3">Uncharacterized protein</fullName>
    </submittedName>
</protein>
<evidence type="ECO:0000313" key="4">
    <source>
        <dbReference type="Proteomes" id="UP001485043"/>
    </source>
</evidence>
<evidence type="ECO:0000313" key="3">
    <source>
        <dbReference type="EMBL" id="KAK9868942.1"/>
    </source>
</evidence>
<dbReference type="CDD" id="cd05325">
    <property type="entry name" value="carb_red_sniffer_like_SDR_c"/>
    <property type="match status" value="1"/>
</dbReference>
<evidence type="ECO:0000256" key="2">
    <source>
        <dbReference type="ARBA" id="ARBA00023002"/>
    </source>
</evidence>
<reference evidence="3 4" key="1">
    <citation type="journal article" date="2024" name="Nat. Commun.">
        <title>Phylogenomics reveals the evolutionary origins of lichenization in chlorophyte algae.</title>
        <authorList>
            <person name="Puginier C."/>
            <person name="Libourel C."/>
            <person name="Otte J."/>
            <person name="Skaloud P."/>
            <person name="Haon M."/>
            <person name="Grisel S."/>
            <person name="Petersen M."/>
            <person name="Berrin J.G."/>
            <person name="Delaux P.M."/>
            <person name="Dal Grande F."/>
            <person name="Keller J."/>
        </authorList>
    </citation>
    <scope>NUCLEOTIDE SEQUENCE [LARGE SCALE GENOMIC DNA]</scope>
    <source>
        <strain evidence="3 4">SAG 2523</strain>
    </source>
</reference>
<gene>
    <name evidence="3" type="ORF">WJX84_006042</name>
</gene>
<dbReference type="PANTHER" id="PTHR43544">
    <property type="entry name" value="SHORT-CHAIN DEHYDROGENASE/REDUCTASE"/>
    <property type="match status" value="1"/>
</dbReference>
<dbReference type="PANTHER" id="PTHR43544:SF7">
    <property type="entry name" value="NADB-LER2"/>
    <property type="match status" value="1"/>
</dbReference>
<organism evidence="3 4">
    <name type="scientific">Apatococcus fuscideae</name>
    <dbReference type="NCBI Taxonomy" id="2026836"/>
    <lineage>
        <taxon>Eukaryota</taxon>
        <taxon>Viridiplantae</taxon>
        <taxon>Chlorophyta</taxon>
        <taxon>core chlorophytes</taxon>
        <taxon>Trebouxiophyceae</taxon>
        <taxon>Chlorellales</taxon>
        <taxon>Chlorellaceae</taxon>
        <taxon>Apatococcus</taxon>
    </lineage>
</organism>
<dbReference type="Gene3D" id="3.40.50.720">
    <property type="entry name" value="NAD(P)-binding Rossmann-like Domain"/>
    <property type="match status" value="2"/>
</dbReference>
<dbReference type="PRINTS" id="PR00081">
    <property type="entry name" value="GDHRDH"/>
</dbReference>